<evidence type="ECO:0000256" key="4">
    <source>
        <dbReference type="ARBA" id="ARBA00022692"/>
    </source>
</evidence>
<keyword evidence="6 7" id="KW-0472">Membrane</keyword>
<dbReference type="SUPFAM" id="SSF161111">
    <property type="entry name" value="Cation efflux protein transmembrane domain-like"/>
    <property type="match status" value="1"/>
</dbReference>
<keyword evidence="11" id="KW-1185">Reference proteome</keyword>
<evidence type="ECO:0000259" key="8">
    <source>
        <dbReference type="Pfam" id="PF01545"/>
    </source>
</evidence>
<dbReference type="InterPro" id="IPR027469">
    <property type="entry name" value="Cation_efflux_TMD_sf"/>
</dbReference>
<dbReference type="InterPro" id="IPR050291">
    <property type="entry name" value="CDF_Transporter"/>
</dbReference>
<dbReference type="Gene3D" id="3.30.70.1350">
    <property type="entry name" value="Cation efflux protein, cytoplasmic domain"/>
    <property type="match status" value="2"/>
</dbReference>
<evidence type="ECO:0000256" key="3">
    <source>
        <dbReference type="ARBA" id="ARBA00022448"/>
    </source>
</evidence>
<comment type="subcellular location">
    <subcellularLocation>
        <location evidence="1">Membrane</location>
        <topology evidence="1">Multi-pass membrane protein</topology>
    </subcellularLocation>
</comment>
<dbReference type="GO" id="GO:0008324">
    <property type="term" value="F:monoatomic cation transmembrane transporter activity"/>
    <property type="evidence" value="ECO:0007669"/>
    <property type="project" value="InterPro"/>
</dbReference>
<keyword evidence="4 7" id="KW-0812">Transmembrane</keyword>
<evidence type="ECO:0000256" key="6">
    <source>
        <dbReference type="ARBA" id="ARBA00023136"/>
    </source>
</evidence>
<feature type="transmembrane region" description="Helical" evidence="7">
    <location>
        <begin position="26"/>
        <end position="44"/>
    </location>
</feature>
<dbReference type="EMBL" id="CP035282">
    <property type="protein sequence ID" value="QAT60869.1"/>
    <property type="molecule type" value="Genomic_DNA"/>
</dbReference>
<feature type="transmembrane region" description="Helical" evidence="7">
    <location>
        <begin position="98"/>
        <end position="116"/>
    </location>
</feature>
<dbReference type="InterPro" id="IPR036837">
    <property type="entry name" value="Cation_efflux_CTD_sf"/>
</dbReference>
<dbReference type="KEGG" id="spoa:EQM13_04390"/>
<evidence type="ECO:0000256" key="7">
    <source>
        <dbReference type="SAM" id="Phobius"/>
    </source>
</evidence>
<comment type="similarity">
    <text evidence="2">Belongs to the cation diffusion facilitator (CDF) transporter (TC 2.A.4) family.</text>
</comment>
<dbReference type="Gene3D" id="1.20.1510.10">
    <property type="entry name" value="Cation efflux protein transmembrane domain"/>
    <property type="match status" value="1"/>
</dbReference>
<organism evidence="10 11">
    <name type="scientific">Acidilutibacter cellobiosedens</name>
    <dbReference type="NCBI Taxonomy" id="2507161"/>
    <lineage>
        <taxon>Bacteria</taxon>
        <taxon>Bacillati</taxon>
        <taxon>Bacillota</taxon>
        <taxon>Tissierellia</taxon>
        <taxon>Tissierellales</taxon>
        <taxon>Acidilutibacteraceae</taxon>
        <taxon>Acidilutibacter</taxon>
    </lineage>
</organism>
<evidence type="ECO:0000313" key="10">
    <source>
        <dbReference type="EMBL" id="QAT60869.1"/>
    </source>
</evidence>
<name>A0A410QA80_9FIRM</name>
<dbReference type="InterPro" id="IPR027470">
    <property type="entry name" value="Cation_efflux_CTD"/>
</dbReference>
<reference evidence="11" key="1">
    <citation type="submission" date="2019-01" db="EMBL/GenBank/DDBJ databases">
        <title>Draft genomes of a novel of Sporanaerobacter strains.</title>
        <authorList>
            <person name="Ma S."/>
        </authorList>
    </citation>
    <scope>NUCLEOTIDE SEQUENCE [LARGE SCALE GENOMIC DNA]</scope>
    <source>
        <strain evidence="11">NJN-17</strain>
    </source>
</reference>
<proteinExistence type="inferred from homology"/>
<dbReference type="OrthoDB" id="9806522at2"/>
<evidence type="ECO:0000256" key="5">
    <source>
        <dbReference type="ARBA" id="ARBA00022989"/>
    </source>
</evidence>
<feature type="domain" description="Cation efflux protein transmembrane" evidence="8">
    <location>
        <begin position="32"/>
        <end position="224"/>
    </location>
</feature>
<evidence type="ECO:0000259" key="9">
    <source>
        <dbReference type="Pfam" id="PF16916"/>
    </source>
</evidence>
<keyword evidence="3" id="KW-0813">Transport</keyword>
<dbReference type="InterPro" id="IPR058533">
    <property type="entry name" value="Cation_efflux_TM"/>
</dbReference>
<evidence type="ECO:0000256" key="1">
    <source>
        <dbReference type="ARBA" id="ARBA00004141"/>
    </source>
</evidence>
<dbReference type="GO" id="GO:0016020">
    <property type="term" value="C:membrane"/>
    <property type="evidence" value="ECO:0007669"/>
    <property type="project" value="UniProtKB-SubCell"/>
</dbReference>
<dbReference type="PANTHER" id="PTHR43840">
    <property type="entry name" value="MITOCHONDRIAL METAL TRANSPORTER 1-RELATED"/>
    <property type="match status" value="1"/>
</dbReference>
<keyword evidence="5 7" id="KW-1133">Transmembrane helix</keyword>
<dbReference type="FunFam" id="1.20.1510.10:FF:000006">
    <property type="entry name" value="Divalent cation efflux transporter"/>
    <property type="match status" value="1"/>
</dbReference>
<dbReference type="SUPFAM" id="SSF160240">
    <property type="entry name" value="Cation efflux protein cytoplasmic domain-like"/>
    <property type="match status" value="2"/>
</dbReference>
<evidence type="ECO:0000256" key="2">
    <source>
        <dbReference type="ARBA" id="ARBA00008114"/>
    </source>
</evidence>
<dbReference type="Pfam" id="PF01545">
    <property type="entry name" value="Cation_efflux"/>
    <property type="match status" value="1"/>
</dbReference>
<dbReference type="RefSeq" id="WP_114217950.1">
    <property type="nucleotide sequence ID" value="NZ_CP035282.1"/>
</dbReference>
<feature type="transmembrane region" description="Helical" evidence="7">
    <location>
        <begin position="128"/>
        <end position="149"/>
    </location>
</feature>
<dbReference type="Proteomes" id="UP000287969">
    <property type="component" value="Chromosome"/>
</dbReference>
<feature type="transmembrane region" description="Helical" evidence="7">
    <location>
        <begin position="198"/>
        <end position="216"/>
    </location>
</feature>
<evidence type="ECO:0000313" key="11">
    <source>
        <dbReference type="Proteomes" id="UP000287969"/>
    </source>
</evidence>
<protein>
    <submittedName>
        <fullName evidence="10">Cation transporter</fullName>
    </submittedName>
</protein>
<dbReference type="PANTHER" id="PTHR43840:SF50">
    <property type="entry name" value="MANGANESE EFFLUX SYSTEM PROTEIN MNES"/>
    <property type="match status" value="1"/>
</dbReference>
<gene>
    <name evidence="10" type="ORF">EQM13_04390</name>
</gene>
<sequence>MVSKFLVSHFIKDYNNTTDEKIRERYGYLGGIVGILINSLLFLIKLFTGITTKSISIIADGFNNLSDLISSIITMVGFKLAGKPADEEHPFGHGRVEYLSALIVSVIVILVGLQFIKVSFNRIVNPKPVIFNMVAFILILISIFAKIWLSQFNKYLGKSINSNALVASSLDARGDVFTSFCVAISLILSKWTSFPIDGYIGILISLFIVYSGFSLIKDTLNPLLGEPPDPQLVEKIKKGVLKYEYISGVHDLIIHNYGPGKCMASIHAEIPQDISVVTIHEVIDKAERELSSELNIYLVIHMDPIDTDCKFTKAVKMEVENIISEIPEVKSMHDFRITGEGENRIVIFDLIIEGKGNFKQDDEKILKEKINFEIQKLHPNYTTVITLDKSFTVL</sequence>
<dbReference type="AlphaFoldDB" id="A0A410QA80"/>
<feature type="domain" description="Cation efflux protein cytoplasmic" evidence="9">
    <location>
        <begin position="228"/>
        <end position="304"/>
    </location>
</feature>
<dbReference type="NCBIfam" id="TIGR01297">
    <property type="entry name" value="CDF"/>
    <property type="match status" value="1"/>
</dbReference>
<accession>A0A410QA80</accession>
<dbReference type="Pfam" id="PF16916">
    <property type="entry name" value="ZT_dimer"/>
    <property type="match status" value="1"/>
</dbReference>
<dbReference type="InterPro" id="IPR002524">
    <property type="entry name" value="Cation_efflux"/>
</dbReference>